<dbReference type="KEGG" id="cna:AB433_05590"/>
<organism evidence="1 2">
    <name type="scientific">Croceicoccus naphthovorans</name>
    <dbReference type="NCBI Taxonomy" id="1348774"/>
    <lineage>
        <taxon>Bacteria</taxon>
        <taxon>Pseudomonadati</taxon>
        <taxon>Pseudomonadota</taxon>
        <taxon>Alphaproteobacteria</taxon>
        <taxon>Sphingomonadales</taxon>
        <taxon>Erythrobacteraceae</taxon>
        <taxon>Croceicoccus</taxon>
    </lineage>
</organism>
<dbReference type="PANTHER" id="PTHR37314">
    <property type="entry name" value="SLR0142 PROTEIN"/>
    <property type="match status" value="1"/>
</dbReference>
<dbReference type="EMBL" id="CP011770">
    <property type="protein sequence ID" value="AKM09566.1"/>
    <property type="molecule type" value="Genomic_DNA"/>
</dbReference>
<gene>
    <name evidence="1" type="ORF">AB433_05590</name>
</gene>
<keyword evidence="2" id="KW-1185">Reference proteome</keyword>
<dbReference type="AlphaFoldDB" id="A0A0G3XG23"/>
<dbReference type="InterPro" id="IPR010699">
    <property type="entry name" value="DUF1275"/>
</dbReference>
<name>A0A0G3XG23_9SPHN</name>
<evidence type="ECO:0000313" key="2">
    <source>
        <dbReference type="Proteomes" id="UP000035287"/>
    </source>
</evidence>
<accession>A0A0G3XG23</accession>
<evidence type="ECO:0000313" key="1">
    <source>
        <dbReference type="EMBL" id="AKM09566.1"/>
    </source>
</evidence>
<reference evidence="1 2" key="1">
    <citation type="submission" date="2015-06" db="EMBL/GenBank/DDBJ databases">
        <authorList>
            <person name="Zeng Y."/>
            <person name="Huang Y."/>
        </authorList>
    </citation>
    <scope>NUCLEOTIDE SEQUENCE [LARGE SCALE GENOMIC DNA]</scope>
    <source>
        <strain evidence="1 2">PQ-2</strain>
    </source>
</reference>
<protein>
    <submittedName>
        <fullName evidence="1">Uncharacterized protein</fullName>
    </submittedName>
</protein>
<dbReference type="OrthoDB" id="885342at2"/>
<dbReference type="RefSeq" id="WP_047820254.1">
    <property type="nucleotide sequence ID" value="NZ_CP011770.1"/>
</dbReference>
<dbReference type="PANTHER" id="PTHR37314:SF4">
    <property type="entry name" value="UPF0700 TRANSMEMBRANE PROTEIN YOAK"/>
    <property type="match status" value="1"/>
</dbReference>
<dbReference type="Pfam" id="PF06912">
    <property type="entry name" value="DUF1275"/>
    <property type="match status" value="1"/>
</dbReference>
<sequence>MRHIGTDRQALAIAIAVLAGYVDAIGYVASGGFFVSFMSGNSTRLGVGLARAPFAAMLAGGLILSFLAGVIACSTMRMRWRFGAGAVMTGVALLIAVAAGTAPFVRPYFVLLPVAAAMGMVNLVFETEGEVRFGLTYMTGTLVKLGQGIARALTGADRMGWLPFLLLWAGLVVGGVAGVFAWLGLGPLALWIAAGWAAALCWPLARMERV</sequence>
<dbReference type="STRING" id="1348774.AB433_05590"/>
<dbReference type="PATRIC" id="fig|1348774.3.peg.1174"/>
<proteinExistence type="predicted"/>
<dbReference type="Proteomes" id="UP000035287">
    <property type="component" value="Chromosome"/>
</dbReference>